<name>A0AAV8VL23_9CUCU</name>
<organism evidence="1 2">
    <name type="scientific">Exocentrus adspersus</name>
    <dbReference type="NCBI Taxonomy" id="1586481"/>
    <lineage>
        <taxon>Eukaryota</taxon>
        <taxon>Metazoa</taxon>
        <taxon>Ecdysozoa</taxon>
        <taxon>Arthropoda</taxon>
        <taxon>Hexapoda</taxon>
        <taxon>Insecta</taxon>
        <taxon>Pterygota</taxon>
        <taxon>Neoptera</taxon>
        <taxon>Endopterygota</taxon>
        <taxon>Coleoptera</taxon>
        <taxon>Polyphaga</taxon>
        <taxon>Cucujiformia</taxon>
        <taxon>Chrysomeloidea</taxon>
        <taxon>Cerambycidae</taxon>
        <taxon>Lamiinae</taxon>
        <taxon>Acanthocinini</taxon>
        <taxon>Exocentrus</taxon>
    </lineage>
</organism>
<comment type="caution">
    <text evidence="1">The sequence shown here is derived from an EMBL/GenBank/DDBJ whole genome shotgun (WGS) entry which is preliminary data.</text>
</comment>
<dbReference type="EMBL" id="JANEYG010000063">
    <property type="protein sequence ID" value="KAJ8914819.1"/>
    <property type="molecule type" value="Genomic_DNA"/>
</dbReference>
<sequence length="129" mass="14740">MTSFAHVQLSKNVSGCACQHPRKVIIVPFENGLRASKATVFWGSLQMGYLQGTTWISDEWNRTYYVVYIAVCIWTTSKPWEGTGAGVYSWRPRVEIANTSCGTNYPPSIYDPLKWSKESYYEELARVQK</sequence>
<keyword evidence="2" id="KW-1185">Reference proteome</keyword>
<protein>
    <submittedName>
        <fullName evidence="1">Uncharacterized protein</fullName>
    </submittedName>
</protein>
<accession>A0AAV8VL23</accession>
<dbReference type="Pfam" id="PF07818">
    <property type="entry name" value="HCNGP"/>
    <property type="match status" value="1"/>
</dbReference>
<dbReference type="AlphaFoldDB" id="A0AAV8VL23"/>
<evidence type="ECO:0000313" key="2">
    <source>
        <dbReference type="Proteomes" id="UP001159042"/>
    </source>
</evidence>
<evidence type="ECO:0000313" key="1">
    <source>
        <dbReference type="EMBL" id="KAJ8914819.1"/>
    </source>
</evidence>
<dbReference type="InterPro" id="IPR012479">
    <property type="entry name" value="SAP30BP"/>
</dbReference>
<gene>
    <name evidence="1" type="ORF">NQ315_014565</name>
</gene>
<reference evidence="1 2" key="1">
    <citation type="journal article" date="2023" name="Insect Mol. Biol.">
        <title>Genome sequencing provides insights into the evolution of gene families encoding plant cell wall-degrading enzymes in longhorned beetles.</title>
        <authorList>
            <person name="Shin N.R."/>
            <person name="Okamura Y."/>
            <person name="Kirsch R."/>
            <person name="Pauchet Y."/>
        </authorList>
    </citation>
    <scope>NUCLEOTIDE SEQUENCE [LARGE SCALE GENOMIC DNA]</scope>
    <source>
        <strain evidence="1">EAD_L_NR</strain>
    </source>
</reference>
<dbReference type="Proteomes" id="UP001159042">
    <property type="component" value="Unassembled WGS sequence"/>
</dbReference>
<dbReference type="GO" id="GO:0006355">
    <property type="term" value="P:regulation of DNA-templated transcription"/>
    <property type="evidence" value="ECO:0007669"/>
    <property type="project" value="InterPro"/>
</dbReference>
<proteinExistence type="predicted"/>